<dbReference type="GO" id="GO:0003723">
    <property type="term" value="F:RNA binding"/>
    <property type="evidence" value="ECO:0007669"/>
    <property type="project" value="InterPro"/>
</dbReference>
<gene>
    <name evidence="4" type="ORF">E2F48_03790</name>
</gene>
<feature type="domain" description="ANTAR" evidence="3">
    <location>
        <begin position="152"/>
        <end position="213"/>
    </location>
</feature>
<comment type="caution">
    <text evidence="4">The sequence shown here is derived from an EMBL/GenBank/DDBJ whole genome shotgun (WGS) entry which is preliminary data.</text>
</comment>
<dbReference type="SUPFAM" id="SSF55781">
    <property type="entry name" value="GAF domain-like"/>
    <property type="match status" value="1"/>
</dbReference>
<proteinExistence type="predicted"/>
<dbReference type="InterPro" id="IPR005561">
    <property type="entry name" value="ANTAR"/>
</dbReference>
<dbReference type="Gene3D" id="1.10.10.10">
    <property type="entry name" value="Winged helix-like DNA-binding domain superfamily/Winged helix DNA-binding domain"/>
    <property type="match status" value="1"/>
</dbReference>
<evidence type="ECO:0000256" key="2">
    <source>
        <dbReference type="ARBA" id="ARBA00023163"/>
    </source>
</evidence>
<keyword evidence="2" id="KW-0804">Transcription</keyword>
<reference evidence="4 5" key="1">
    <citation type="submission" date="2019-03" db="EMBL/GenBank/DDBJ databases">
        <title>Arthrobacter sp. nov., an bacterium isolated from biocrust in Mu Us Desert.</title>
        <authorList>
            <person name="Lixiong L."/>
        </authorList>
    </citation>
    <scope>NUCLEOTIDE SEQUENCE [LARGE SCALE GENOMIC DNA]</scope>
    <source>
        <strain evidence="4 5">SLN-3</strain>
    </source>
</reference>
<name>A0A4R5U400_9MICC</name>
<sequence length="233" mass="24259">MSAPFLECANVTGAAVSAFTATAAETLLSATDVVARTLEEAQFDLGEGPRWDAVRTRLPVLIPDLSGKAHLVWPAFAEVLADLEVAALFVFPLTVGAIDLGVVELYRTTPGSLSGSERLAVEVLTGETAWALLRWTLGEAQPGGPAIVPSGINAATGAAARSVALPNSRREIHQATGMVLAQANVSAAQALLLLRGHAFSHQLTLHETALQVIRRDLVFTPPSGTSPNGPGLT</sequence>
<dbReference type="InterPro" id="IPR036388">
    <property type="entry name" value="WH-like_DNA-bd_sf"/>
</dbReference>
<dbReference type="PROSITE" id="PS50921">
    <property type="entry name" value="ANTAR"/>
    <property type="match status" value="1"/>
</dbReference>
<evidence type="ECO:0000313" key="4">
    <source>
        <dbReference type="EMBL" id="TDK28322.1"/>
    </source>
</evidence>
<keyword evidence="1" id="KW-0805">Transcription regulation</keyword>
<dbReference type="Gene3D" id="3.30.450.40">
    <property type="match status" value="1"/>
</dbReference>
<accession>A0A4R5U400</accession>
<dbReference type="EMBL" id="SMTK01000001">
    <property type="protein sequence ID" value="TDK28322.1"/>
    <property type="molecule type" value="Genomic_DNA"/>
</dbReference>
<protein>
    <submittedName>
        <fullName evidence="4">ANTAR domain-containing protein</fullName>
    </submittedName>
</protein>
<organism evidence="4 5">
    <name type="scientific">Arthrobacter crusticola</name>
    <dbReference type="NCBI Taxonomy" id="2547960"/>
    <lineage>
        <taxon>Bacteria</taxon>
        <taxon>Bacillati</taxon>
        <taxon>Actinomycetota</taxon>
        <taxon>Actinomycetes</taxon>
        <taxon>Micrococcales</taxon>
        <taxon>Micrococcaceae</taxon>
        <taxon>Arthrobacter</taxon>
    </lineage>
</organism>
<keyword evidence="5" id="KW-1185">Reference proteome</keyword>
<evidence type="ECO:0000256" key="1">
    <source>
        <dbReference type="ARBA" id="ARBA00023015"/>
    </source>
</evidence>
<dbReference type="InterPro" id="IPR029016">
    <property type="entry name" value="GAF-like_dom_sf"/>
</dbReference>
<evidence type="ECO:0000259" key="3">
    <source>
        <dbReference type="PROSITE" id="PS50921"/>
    </source>
</evidence>
<dbReference type="Pfam" id="PF03861">
    <property type="entry name" value="ANTAR"/>
    <property type="match status" value="1"/>
</dbReference>
<dbReference type="SMART" id="SM01012">
    <property type="entry name" value="ANTAR"/>
    <property type="match status" value="1"/>
</dbReference>
<evidence type="ECO:0000313" key="5">
    <source>
        <dbReference type="Proteomes" id="UP000295411"/>
    </source>
</evidence>
<dbReference type="AlphaFoldDB" id="A0A4R5U400"/>
<dbReference type="Proteomes" id="UP000295411">
    <property type="component" value="Unassembled WGS sequence"/>
</dbReference>
<dbReference type="OrthoDB" id="7466251at2"/>